<keyword evidence="6" id="KW-0408">Iron</keyword>
<dbReference type="SMART" id="SM00702">
    <property type="entry name" value="P4Hc"/>
    <property type="match status" value="1"/>
</dbReference>
<evidence type="ECO:0000256" key="3">
    <source>
        <dbReference type="ARBA" id="ARBA00022896"/>
    </source>
</evidence>
<protein>
    <submittedName>
        <fullName evidence="8">Oxidoreductase</fullName>
    </submittedName>
</protein>
<dbReference type="InterPro" id="IPR051559">
    <property type="entry name" value="HIF_prolyl_hydroxylases"/>
</dbReference>
<keyword evidence="9" id="KW-1185">Reference proteome</keyword>
<dbReference type="Pfam" id="PF13640">
    <property type="entry name" value="2OG-FeII_Oxy_3"/>
    <property type="match status" value="1"/>
</dbReference>
<dbReference type="EMBL" id="MKKK01000007">
    <property type="protein sequence ID" value="OEY97576.1"/>
    <property type="molecule type" value="Genomic_DNA"/>
</dbReference>
<dbReference type="GO" id="GO:0031543">
    <property type="term" value="F:peptidyl-proline dioxygenase activity"/>
    <property type="evidence" value="ECO:0007669"/>
    <property type="project" value="TreeGrafter"/>
</dbReference>
<dbReference type="SUPFAM" id="SSF51197">
    <property type="entry name" value="Clavaminate synthase-like"/>
    <property type="match status" value="1"/>
</dbReference>
<dbReference type="PROSITE" id="PS51471">
    <property type="entry name" value="FE2OG_OXY"/>
    <property type="match status" value="1"/>
</dbReference>
<gene>
    <name evidence="8" type="ORF">BJI46_09325</name>
</gene>
<dbReference type="PANTHER" id="PTHR12907:SF26">
    <property type="entry name" value="HIF PROLYL HYDROXYLASE, ISOFORM C"/>
    <property type="match status" value="1"/>
</dbReference>
<evidence type="ECO:0000256" key="5">
    <source>
        <dbReference type="ARBA" id="ARBA00023002"/>
    </source>
</evidence>
<evidence type="ECO:0000256" key="1">
    <source>
        <dbReference type="ARBA" id="ARBA00001961"/>
    </source>
</evidence>
<accession>A0A1E7RE60</accession>
<evidence type="ECO:0000313" key="9">
    <source>
        <dbReference type="Proteomes" id="UP000185895"/>
    </source>
</evidence>
<evidence type="ECO:0000256" key="2">
    <source>
        <dbReference type="ARBA" id="ARBA00022723"/>
    </source>
</evidence>
<dbReference type="AlphaFoldDB" id="A0A1E7RE60"/>
<keyword evidence="2" id="KW-0479">Metal-binding</keyword>
<dbReference type="GO" id="GO:0071456">
    <property type="term" value="P:cellular response to hypoxia"/>
    <property type="evidence" value="ECO:0007669"/>
    <property type="project" value="TreeGrafter"/>
</dbReference>
<dbReference type="OrthoDB" id="9783171at2"/>
<name>A0A1E7RE60_9GAMM</name>
<keyword evidence="3" id="KW-0847">Vitamin C</keyword>
<reference evidence="8 9" key="1">
    <citation type="submission" date="2016-09" db="EMBL/GenBank/DDBJ databases">
        <authorList>
            <person name="Capua I."/>
            <person name="De Benedictis P."/>
            <person name="Joannis T."/>
            <person name="Lombin L.H."/>
            <person name="Cattoli G."/>
        </authorList>
    </citation>
    <scope>NUCLEOTIDE SEQUENCE [LARGE SCALE GENOMIC DNA]</scope>
    <source>
        <strain evidence="8 9">ANC 4671</strain>
    </source>
</reference>
<evidence type="ECO:0000256" key="4">
    <source>
        <dbReference type="ARBA" id="ARBA00022964"/>
    </source>
</evidence>
<dbReference type="GO" id="GO:0008198">
    <property type="term" value="F:ferrous iron binding"/>
    <property type="evidence" value="ECO:0007669"/>
    <property type="project" value="TreeGrafter"/>
</dbReference>
<dbReference type="InterPro" id="IPR006620">
    <property type="entry name" value="Pro_4_hyd_alph"/>
</dbReference>
<dbReference type="PANTHER" id="PTHR12907">
    <property type="entry name" value="EGL NINE HOMOLOG-RELATED"/>
    <property type="match status" value="1"/>
</dbReference>
<dbReference type="Gene3D" id="2.60.120.620">
    <property type="entry name" value="q2cbj1_9rhob like domain"/>
    <property type="match status" value="1"/>
</dbReference>
<dbReference type="STRING" id="1262585.BJI46_09325"/>
<sequence>MLPISAASNWNIHQLCDDLNDNGFALLDHAYSDDFFLQIREECLENLQEFKDAAIQNGVVSQIRSDHILWINPELPTAYQHIKALEVLSDLLNQNFYLGIKNVEAHFACYNPGEFYALHRDNPQQKNHRIISTVLYLQEKWQENWGGLLRLQDKHGNWHLIEPHPNRLAVFQSDLLHEVLAAQQQRLSITGWLRSDQNLW</sequence>
<organism evidence="8 9">
    <name type="scientific">Acinetobacter qingfengensis</name>
    <dbReference type="NCBI Taxonomy" id="1262585"/>
    <lineage>
        <taxon>Bacteria</taxon>
        <taxon>Pseudomonadati</taxon>
        <taxon>Pseudomonadota</taxon>
        <taxon>Gammaproteobacteria</taxon>
        <taxon>Moraxellales</taxon>
        <taxon>Moraxellaceae</taxon>
        <taxon>Acinetobacter</taxon>
    </lineage>
</organism>
<comment type="caution">
    <text evidence="8">The sequence shown here is derived from an EMBL/GenBank/DDBJ whole genome shotgun (WGS) entry which is preliminary data.</text>
</comment>
<evidence type="ECO:0000313" key="8">
    <source>
        <dbReference type="EMBL" id="OEY97576.1"/>
    </source>
</evidence>
<dbReference type="InterPro" id="IPR044862">
    <property type="entry name" value="Pro_4_hyd_alph_FE2OG_OXY"/>
</dbReference>
<feature type="domain" description="Fe2OG dioxygenase" evidence="7">
    <location>
        <begin position="101"/>
        <end position="195"/>
    </location>
</feature>
<dbReference type="GO" id="GO:0031418">
    <property type="term" value="F:L-ascorbic acid binding"/>
    <property type="evidence" value="ECO:0007669"/>
    <property type="project" value="UniProtKB-KW"/>
</dbReference>
<evidence type="ECO:0000259" key="7">
    <source>
        <dbReference type="PROSITE" id="PS51471"/>
    </source>
</evidence>
<evidence type="ECO:0000256" key="6">
    <source>
        <dbReference type="ARBA" id="ARBA00023004"/>
    </source>
</evidence>
<dbReference type="InterPro" id="IPR005123">
    <property type="entry name" value="Oxoglu/Fe-dep_dioxygenase_dom"/>
</dbReference>
<dbReference type="RefSeq" id="WP_070069040.1">
    <property type="nucleotide sequence ID" value="NZ_MKKK01000007.1"/>
</dbReference>
<keyword evidence="5" id="KW-0560">Oxidoreductase</keyword>
<keyword evidence="4" id="KW-0223">Dioxygenase</keyword>
<comment type="cofactor">
    <cofactor evidence="1">
        <name>L-ascorbate</name>
        <dbReference type="ChEBI" id="CHEBI:38290"/>
    </cofactor>
</comment>
<dbReference type="Proteomes" id="UP000185895">
    <property type="component" value="Unassembled WGS sequence"/>
</dbReference>
<proteinExistence type="predicted"/>